<accession>A0A6J4I107</accession>
<reference evidence="2" key="1">
    <citation type="submission" date="2020-02" db="EMBL/GenBank/DDBJ databases">
        <authorList>
            <person name="Meier V. D."/>
        </authorList>
    </citation>
    <scope>NUCLEOTIDE SEQUENCE</scope>
    <source>
        <strain evidence="2">AVDCRST_MAG41</strain>
    </source>
</reference>
<proteinExistence type="predicted"/>
<dbReference type="AlphaFoldDB" id="A0A6J4I107"/>
<evidence type="ECO:0000256" key="1">
    <source>
        <dbReference type="SAM" id="MobiDB-lite"/>
    </source>
</evidence>
<name>A0A6J4I107_9ACTN</name>
<dbReference type="EMBL" id="CADCTP010000121">
    <property type="protein sequence ID" value="CAA9237355.1"/>
    <property type="molecule type" value="Genomic_DNA"/>
</dbReference>
<feature type="compositionally biased region" description="Pro residues" evidence="1">
    <location>
        <begin position="133"/>
        <end position="145"/>
    </location>
</feature>
<organism evidence="2">
    <name type="scientific">uncultured Mycobacteriales bacterium</name>
    <dbReference type="NCBI Taxonomy" id="581187"/>
    <lineage>
        <taxon>Bacteria</taxon>
        <taxon>Bacillati</taxon>
        <taxon>Actinomycetota</taxon>
        <taxon>Actinomycetes</taxon>
        <taxon>Mycobacteriales</taxon>
        <taxon>environmental samples</taxon>
    </lineage>
</organism>
<protein>
    <submittedName>
        <fullName evidence="2">Uncharacterized protein</fullName>
    </submittedName>
</protein>
<gene>
    <name evidence="2" type="ORF">AVDCRST_MAG41-1264</name>
</gene>
<sequence>MPSLPTPGQVFKLARAQAEAVVALPAALVSLTRAVGSLDGTIREARETVVRMQRIGERLESILDEVEQPVKDLAPGLRRVGAVLDDPEVSNLPETVRRVREDLLPLVATLRGGADVLDRFPGARSLLGSFRAPRPPPPAARPARPPVRDTAGPVDAEVLDIGVVDTAGAVELPVAEPVRDPAVDLPPLAGS</sequence>
<feature type="region of interest" description="Disordered" evidence="1">
    <location>
        <begin position="129"/>
        <end position="154"/>
    </location>
</feature>
<evidence type="ECO:0000313" key="2">
    <source>
        <dbReference type="EMBL" id="CAA9237355.1"/>
    </source>
</evidence>